<dbReference type="GO" id="GO:0006487">
    <property type="term" value="P:protein N-linked glycosylation"/>
    <property type="evidence" value="ECO:0007669"/>
    <property type="project" value="TreeGrafter"/>
</dbReference>
<evidence type="ECO:0000256" key="7">
    <source>
        <dbReference type="ARBA" id="ARBA00022824"/>
    </source>
</evidence>
<comment type="similarity">
    <text evidence="3 10">Belongs to the glycosyltransferase 22 family.</text>
</comment>
<dbReference type="UniPathway" id="UPA00378"/>
<keyword evidence="12" id="KW-1185">Reference proteome</keyword>
<dbReference type="EMBL" id="ML004443">
    <property type="protein sequence ID" value="RKP31291.1"/>
    <property type="molecule type" value="Genomic_DNA"/>
</dbReference>
<feature type="transmembrane region" description="Helical" evidence="10">
    <location>
        <begin position="256"/>
        <end position="279"/>
    </location>
</feature>
<evidence type="ECO:0000256" key="2">
    <source>
        <dbReference type="ARBA" id="ARBA00004922"/>
    </source>
</evidence>
<dbReference type="PANTHER" id="PTHR22760">
    <property type="entry name" value="GLYCOSYLTRANSFERASE"/>
    <property type="match status" value="1"/>
</dbReference>
<dbReference type="PANTHER" id="PTHR22760:SF2">
    <property type="entry name" value="ALPHA-1,2-MANNOSYLTRANSFERASE ALG9"/>
    <property type="match status" value="1"/>
</dbReference>
<accession>A0A4P9ZGC1</accession>
<evidence type="ECO:0000313" key="12">
    <source>
        <dbReference type="Proteomes" id="UP000268321"/>
    </source>
</evidence>
<feature type="transmembrane region" description="Helical" evidence="10">
    <location>
        <begin position="216"/>
        <end position="244"/>
    </location>
</feature>
<feature type="transmembrane region" description="Helical" evidence="10">
    <location>
        <begin position="406"/>
        <end position="426"/>
    </location>
</feature>
<evidence type="ECO:0000256" key="4">
    <source>
        <dbReference type="ARBA" id="ARBA00022676"/>
    </source>
</evidence>
<feature type="transmembrane region" description="Helical" evidence="10">
    <location>
        <begin position="311"/>
        <end position="332"/>
    </location>
</feature>
<reference evidence="12" key="1">
    <citation type="journal article" date="2018" name="Nat. Microbiol.">
        <title>Leveraging single-cell genomics to expand the fungal tree of life.</title>
        <authorList>
            <person name="Ahrendt S.R."/>
            <person name="Quandt C.A."/>
            <person name="Ciobanu D."/>
            <person name="Clum A."/>
            <person name="Salamov A."/>
            <person name="Andreopoulos B."/>
            <person name="Cheng J.F."/>
            <person name="Woyke T."/>
            <person name="Pelin A."/>
            <person name="Henrissat B."/>
            <person name="Reynolds N.K."/>
            <person name="Benny G.L."/>
            <person name="Smith M.E."/>
            <person name="James T.Y."/>
            <person name="Grigoriev I.V."/>
        </authorList>
    </citation>
    <scope>NUCLEOTIDE SEQUENCE [LARGE SCALE GENOMIC DNA]</scope>
    <source>
        <strain evidence="12">Baker2002</strain>
    </source>
</reference>
<sequence>MKHVTQTETKSEEVEIVEVQASEANFAQNGSLERPSLVLCLVGNLLMLLIIATRVYCGLYMIISDCDETYNYWEPLNRIFRGFGKQTWEYLPAWAIRSYAYLIPYYLALAPLRDFAHLTGLVIPPYVTFYFIRVVALAGFCAFCELSLYRSIKRNLAQSTANWYLFFSTLAPGMAHASAALLPSSFAMSWVTWGTASALEVLSEANTLAVVGPSVHAIFCFLVAGLFGWPFALAIGVPFGLFTLRARYQTPPLTRIVFSCWALLPALVLVLLLVDSYFYTRPMLFVPFNIVLYNVFSRQGEGPDIFGVEPFSYYILNLALNFNVVFVLGYVGAVLNPYICAHKYSAAFGSSVPILVWSFILFRQPHKEERFLYPIYTLICLSAAVFFSETLKLVRRWTPRLISRILVLLSVALYSSVSVSRILALVHTYSAPLTTATVFHDIAVKSPSSTIQNVCVGREWYHFPSSFFLPDNYRLRFVKSGFDGLLPGDFAENVTLREAASVYPVGMNSKNQFDAGKVIPFDHCDFYIDNTAQTNAASGEPQIVDVRGTIDPAWEQVACGSIADPSQQGFNVRRMLYVPQFMDRWIPAKEYLMDYCVFKKRPC</sequence>
<dbReference type="Pfam" id="PF03901">
    <property type="entry name" value="Glyco_transf_22"/>
    <property type="match status" value="1"/>
</dbReference>
<dbReference type="EC" id="2.4.1.-" evidence="10"/>
<dbReference type="GO" id="GO:0005789">
    <property type="term" value="C:endoplasmic reticulum membrane"/>
    <property type="evidence" value="ECO:0007669"/>
    <property type="project" value="UniProtKB-SubCell"/>
</dbReference>
<evidence type="ECO:0000313" key="11">
    <source>
        <dbReference type="EMBL" id="RKP31291.1"/>
    </source>
</evidence>
<feature type="transmembrane region" description="Helical" evidence="10">
    <location>
        <begin position="344"/>
        <end position="362"/>
    </location>
</feature>
<evidence type="ECO:0000256" key="9">
    <source>
        <dbReference type="ARBA" id="ARBA00023136"/>
    </source>
</evidence>
<name>A0A4P9ZGC1_9ASCO</name>
<feature type="transmembrane region" description="Helical" evidence="10">
    <location>
        <begin position="161"/>
        <end position="182"/>
    </location>
</feature>
<evidence type="ECO:0000256" key="10">
    <source>
        <dbReference type="RuleBase" id="RU363075"/>
    </source>
</evidence>
<dbReference type="Proteomes" id="UP000268321">
    <property type="component" value="Unassembled WGS sequence"/>
</dbReference>
<proteinExistence type="inferred from homology"/>
<dbReference type="GO" id="GO:0000026">
    <property type="term" value="F:alpha-1,2-mannosyltransferase activity"/>
    <property type="evidence" value="ECO:0007669"/>
    <property type="project" value="TreeGrafter"/>
</dbReference>
<keyword evidence="9 10" id="KW-0472">Membrane</keyword>
<comment type="subcellular location">
    <subcellularLocation>
        <location evidence="1 10">Endoplasmic reticulum membrane</location>
        <topology evidence="1 10">Multi-pass membrane protein</topology>
    </subcellularLocation>
</comment>
<evidence type="ECO:0000256" key="3">
    <source>
        <dbReference type="ARBA" id="ARBA00007063"/>
    </source>
</evidence>
<dbReference type="OrthoDB" id="497541at2759"/>
<organism evidence="11 12">
    <name type="scientific">Metschnikowia bicuspidata</name>
    <dbReference type="NCBI Taxonomy" id="27322"/>
    <lineage>
        <taxon>Eukaryota</taxon>
        <taxon>Fungi</taxon>
        <taxon>Dikarya</taxon>
        <taxon>Ascomycota</taxon>
        <taxon>Saccharomycotina</taxon>
        <taxon>Pichiomycetes</taxon>
        <taxon>Metschnikowiaceae</taxon>
        <taxon>Metschnikowia</taxon>
    </lineage>
</organism>
<keyword evidence="6 10" id="KW-0812">Transmembrane</keyword>
<dbReference type="InterPro" id="IPR005599">
    <property type="entry name" value="GPI_mannosylTrfase"/>
</dbReference>
<dbReference type="AlphaFoldDB" id="A0A4P9ZGC1"/>
<keyword evidence="7 10" id="KW-0256">Endoplasmic reticulum</keyword>
<keyword evidence="5" id="KW-0808">Transferase</keyword>
<evidence type="ECO:0000256" key="6">
    <source>
        <dbReference type="ARBA" id="ARBA00022692"/>
    </source>
</evidence>
<gene>
    <name evidence="11" type="ORF">METBISCDRAFT_14290</name>
</gene>
<evidence type="ECO:0000256" key="5">
    <source>
        <dbReference type="ARBA" id="ARBA00022679"/>
    </source>
</evidence>
<comment type="pathway">
    <text evidence="2">Protein modification; protein glycosylation.</text>
</comment>
<keyword evidence="4 10" id="KW-0328">Glycosyltransferase</keyword>
<evidence type="ECO:0000256" key="8">
    <source>
        <dbReference type="ARBA" id="ARBA00022989"/>
    </source>
</evidence>
<feature type="transmembrane region" description="Helical" evidence="10">
    <location>
        <begin position="127"/>
        <end position="149"/>
    </location>
</feature>
<evidence type="ECO:0000256" key="1">
    <source>
        <dbReference type="ARBA" id="ARBA00004477"/>
    </source>
</evidence>
<keyword evidence="8 10" id="KW-1133">Transmembrane helix</keyword>
<feature type="transmembrane region" description="Helical" evidence="10">
    <location>
        <begin position="374"/>
        <end position="394"/>
    </location>
</feature>
<feature type="transmembrane region" description="Helical" evidence="10">
    <location>
        <begin position="36"/>
        <end position="57"/>
    </location>
</feature>
<protein>
    <recommendedName>
        <fullName evidence="10">Mannosyltransferase</fullName>
        <ecNumber evidence="10">2.4.1.-</ecNumber>
    </recommendedName>
</protein>